<dbReference type="PANTHER" id="PTHR10491">
    <property type="entry name" value="DTDP-4-DEHYDRORHAMNOSE REDUCTASE"/>
    <property type="match status" value="1"/>
</dbReference>
<keyword evidence="2 5" id="KW-0560">Oxidoreductase</keyword>
<comment type="function">
    <text evidence="2">Catalyzes the reduction of dTDP-6-deoxy-L-lyxo-4-hexulose to yield dTDP-L-rhamnose.</text>
</comment>
<dbReference type="PANTHER" id="PTHR10491:SF4">
    <property type="entry name" value="METHIONINE ADENOSYLTRANSFERASE 2 SUBUNIT BETA"/>
    <property type="match status" value="1"/>
</dbReference>
<reference evidence="5 6" key="1">
    <citation type="submission" date="2020-04" db="EMBL/GenBank/DDBJ databases">
        <title>Gordonia sp. nov. TBRC 11910.</title>
        <authorList>
            <person name="Suriyachadkun C."/>
        </authorList>
    </citation>
    <scope>NUCLEOTIDE SEQUENCE [LARGE SCALE GENOMIC DNA]</scope>
    <source>
        <strain evidence="5 6">TBRC 11910</strain>
    </source>
</reference>
<dbReference type="EMBL" id="JABBNB010000006">
    <property type="protein sequence ID" value="NMO01149.1"/>
    <property type="molecule type" value="Genomic_DNA"/>
</dbReference>
<evidence type="ECO:0000259" key="4">
    <source>
        <dbReference type="Pfam" id="PF04321"/>
    </source>
</evidence>
<gene>
    <name evidence="5" type="primary">rfbD</name>
    <name evidence="5" type="ORF">HH308_07950</name>
</gene>
<dbReference type="UniPathway" id="UPA00124"/>
<dbReference type="AlphaFoldDB" id="A0A848KSM6"/>
<dbReference type="GO" id="GO:0019305">
    <property type="term" value="P:dTDP-rhamnose biosynthetic process"/>
    <property type="evidence" value="ECO:0007669"/>
    <property type="project" value="UniProtKB-UniPathway"/>
</dbReference>
<dbReference type="InterPro" id="IPR036291">
    <property type="entry name" value="NAD(P)-bd_dom_sf"/>
</dbReference>
<comment type="caution">
    <text evidence="5">The sequence shown here is derived from an EMBL/GenBank/DDBJ whole genome shotgun (WGS) entry which is preliminary data.</text>
</comment>
<accession>A0A848KSM6</accession>
<name>A0A848KSM6_9ACTN</name>
<dbReference type="NCBIfam" id="TIGR01214">
    <property type="entry name" value="rmlD"/>
    <property type="match status" value="1"/>
</dbReference>
<dbReference type="Gene3D" id="3.90.25.10">
    <property type="entry name" value="UDP-galactose 4-epimerase, domain 1"/>
    <property type="match status" value="1"/>
</dbReference>
<keyword evidence="6" id="KW-1185">Reference proteome</keyword>
<protein>
    <recommendedName>
        <fullName evidence="2">dTDP-4-dehydrorhamnose reductase</fullName>
        <ecNumber evidence="2">1.1.1.133</ecNumber>
    </recommendedName>
</protein>
<organism evidence="5 6">
    <name type="scientific">Gordonia asplenii</name>
    <dbReference type="NCBI Taxonomy" id="2725283"/>
    <lineage>
        <taxon>Bacteria</taxon>
        <taxon>Bacillati</taxon>
        <taxon>Actinomycetota</taxon>
        <taxon>Actinomycetes</taxon>
        <taxon>Mycobacteriales</taxon>
        <taxon>Gordoniaceae</taxon>
        <taxon>Gordonia</taxon>
    </lineage>
</organism>
<dbReference type="InterPro" id="IPR005913">
    <property type="entry name" value="dTDP_dehydrorham_reduct"/>
</dbReference>
<dbReference type="SUPFAM" id="SSF51735">
    <property type="entry name" value="NAD(P)-binding Rossmann-fold domains"/>
    <property type="match status" value="1"/>
</dbReference>
<dbReference type="GO" id="GO:0008831">
    <property type="term" value="F:dTDP-4-dehydrorhamnose reductase activity"/>
    <property type="evidence" value="ECO:0007669"/>
    <property type="project" value="UniProtKB-EC"/>
</dbReference>
<dbReference type="Gene3D" id="3.40.50.720">
    <property type="entry name" value="NAD(P)-binding Rossmann-like Domain"/>
    <property type="match status" value="1"/>
</dbReference>
<evidence type="ECO:0000256" key="3">
    <source>
        <dbReference type="SAM" id="MobiDB-lite"/>
    </source>
</evidence>
<dbReference type="Pfam" id="PF04321">
    <property type="entry name" value="RmlD_sub_bind"/>
    <property type="match status" value="1"/>
</dbReference>
<dbReference type="GO" id="GO:0005829">
    <property type="term" value="C:cytosol"/>
    <property type="evidence" value="ECO:0007669"/>
    <property type="project" value="TreeGrafter"/>
</dbReference>
<feature type="region of interest" description="Disordered" evidence="3">
    <location>
        <begin position="115"/>
        <end position="135"/>
    </location>
</feature>
<evidence type="ECO:0000313" key="6">
    <source>
        <dbReference type="Proteomes" id="UP000550729"/>
    </source>
</evidence>
<sequence>MNAGVVFLTGAGGQLGRALLATVPDGITVRPLTSHDLDIADDAAVQRRLAALTPDDIVINCAAYTDVDGAETDREGAWAGNVHGPANLAGACAASGAWLIHISTDYVFDGPAAGAGAPTTRTEPYEPDDAATSNPPTVYGETKLAGERSAQKANPQVTIVRTAWVYTGGEHSRDFVGTMRRLSAQRDTLSVVDDQTGSPTYAYDLARGLWELATLPARDDVVGHVLHATNSGQATWWELTRAIFTDLGLDPRRVQPCTTDEFPRPAPRPAYSVLSGAAWRQAGLTPLRDWRLALDDALATQ</sequence>
<evidence type="ECO:0000256" key="1">
    <source>
        <dbReference type="ARBA" id="ARBA00010944"/>
    </source>
</evidence>
<evidence type="ECO:0000256" key="2">
    <source>
        <dbReference type="RuleBase" id="RU364082"/>
    </source>
</evidence>
<proteinExistence type="inferred from homology"/>
<dbReference type="RefSeq" id="WP_170193646.1">
    <property type="nucleotide sequence ID" value="NZ_JABBNB010000006.1"/>
</dbReference>
<dbReference type="InterPro" id="IPR029903">
    <property type="entry name" value="RmlD-like-bd"/>
</dbReference>
<dbReference type="EC" id="1.1.1.133" evidence="2"/>
<dbReference type="CDD" id="cd05254">
    <property type="entry name" value="dTDP_HR_like_SDR_e"/>
    <property type="match status" value="1"/>
</dbReference>
<evidence type="ECO:0000313" key="5">
    <source>
        <dbReference type="EMBL" id="NMO01149.1"/>
    </source>
</evidence>
<comment type="similarity">
    <text evidence="1 2">Belongs to the dTDP-4-dehydrorhamnose reductase family.</text>
</comment>
<feature type="domain" description="RmlD-like substrate binding" evidence="4">
    <location>
        <begin position="6"/>
        <end position="299"/>
    </location>
</feature>
<keyword evidence="2" id="KW-0521">NADP</keyword>
<comment type="pathway">
    <text evidence="2">Carbohydrate biosynthesis; dTDP-L-rhamnose biosynthesis.</text>
</comment>
<dbReference type="Proteomes" id="UP000550729">
    <property type="component" value="Unassembled WGS sequence"/>
</dbReference>